<name>A0ABN0AY56_CHRGE</name>
<comment type="caution">
    <text evidence="1">The sequence shown here is derived from an EMBL/GenBank/DDBJ whole genome shotgun (WGS) entry which is preliminary data.</text>
</comment>
<dbReference type="Proteomes" id="UP000002969">
    <property type="component" value="Unassembled WGS sequence"/>
</dbReference>
<organism evidence="1 2">
    <name type="scientific">Chryseobacterium gleum ATCC 35910</name>
    <dbReference type="NCBI Taxonomy" id="525257"/>
    <lineage>
        <taxon>Bacteria</taxon>
        <taxon>Pseudomonadati</taxon>
        <taxon>Bacteroidota</taxon>
        <taxon>Flavobacteriia</taxon>
        <taxon>Flavobacteriales</taxon>
        <taxon>Weeksellaceae</taxon>
        <taxon>Chryseobacterium group</taxon>
        <taxon>Chryseobacterium</taxon>
    </lineage>
</organism>
<evidence type="ECO:0000313" key="2">
    <source>
        <dbReference type="Proteomes" id="UP000002969"/>
    </source>
</evidence>
<reference evidence="1" key="1">
    <citation type="submission" date="2010-06" db="EMBL/GenBank/DDBJ databases">
        <authorList>
            <person name="Muzny D."/>
            <person name="Qin X."/>
            <person name="Buhay C."/>
            <person name="Dugan-Rocha S."/>
            <person name="Ding Y."/>
            <person name="Chen G."/>
            <person name="Hawes A."/>
            <person name="Holder M."/>
            <person name="Jhangiani S."/>
            <person name="Johnson A."/>
            <person name="Khan Z."/>
            <person name="Li Z."/>
            <person name="Liu W."/>
            <person name="Liu X."/>
            <person name="Perez L."/>
            <person name="Shen H."/>
            <person name="Wang Q."/>
            <person name="Watt J."/>
            <person name="Xi L."/>
            <person name="Xin Y."/>
            <person name="Zhou J."/>
            <person name="Deng J."/>
            <person name="Jiang H."/>
            <person name="Liu Y."/>
            <person name="Qu J."/>
            <person name="Song X.-Z."/>
            <person name="Zhang L."/>
            <person name="Villasana D."/>
            <person name="Johnson A."/>
            <person name="Liu J."/>
            <person name="Liyanage D."/>
            <person name="Lorensuhewa L."/>
            <person name="Robinson T."/>
            <person name="Song A."/>
            <person name="Song B.-B."/>
            <person name="Dinh H."/>
            <person name="Thornton R."/>
            <person name="Coyle M."/>
            <person name="Francisco L."/>
            <person name="Jackson L."/>
            <person name="Javaid M."/>
            <person name="Korchina V."/>
            <person name="Kovar C."/>
            <person name="Mata R."/>
            <person name="Mathew T."/>
            <person name="Ngo R."/>
            <person name="Nguyen L."/>
            <person name="Nguyen N."/>
            <person name="Okwuonu G."/>
            <person name="Ongeri F."/>
            <person name="Pham C."/>
            <person name="Simmons D."/>
            <person name="Wilczek-Boney K."/>
            <person name="Hale W."/>
            <person name="Jakkamsetti A."/>
            <person name="Pham P."/>
            <person name="Ruth R."/>
            <person name="San Lucas F."/>
            <person name="Warren J."/>
            <person name="Zhang J."/>
            <person name="Zhao Z."/>
            <person name="Zhou C."/>
            <person name="Zhu D."/>
            <person name="Lee S."/>
            <person name="Bess C."/>
            <person name="Blankenburg K."/>
            <person name="Forbes L."/>
            <person name="Fu Q."/>
            <person name="Gubbala S."/>
            <person name="Hirani K."/>
            <person name="Jayaseelan J.C."/>
            <person name="Lara F."/>
            <person name="Munidasa M."/>
            <person name="Palculict T."/>
            <person name="Patil S."/>
            <person name="Pu L.-L."/>
            <person name="Saada N."/>
            <person name="Tang L."/>
            <person name="Weissenberger G."/>
            <person name="Zhu Y."/>
            <person name="Hemphill L."/>
            <person name="Shang Y."/>
            <person name="Youmans B."/>
            <person name="Ayvaz T."/>
            <person name="Ross M."/>
            <person name="Santibanez J."/>
            <person name="Aqrawi P."/>
            <person name="Gross S."/>
            <person name="Joshi V."/>
            <person name="Fowler G."/>
            <person name="Nazareth L."/>
            <person name="Reid J."/>
            <person name="Worley K."/>
            <person name="Petrosino J."/>
            <person name="Highlander S."/>
            <person name="Gibbs R."/>
        </authorList>
    </citation>
    <scope>NUCLEOTIDE SEQUENCE [LARGE SCALE GENOMIC DNA]</scope>
    <source>
        <strain evidence="1">ATCC 35910</strain>
    </source>
</reference>
<evidence type="ECO:0000313" key="1">
    <source>
        <dbReference type="EMBL" id="EFK38098.1"/>
    </source>
</evidence>
<sequence>MIRKLLVLKFLLLKDLQKLEFLNFQPNNWLQIKFEKNHFHNNSLISHH</sequence>
<protein>
    <submittedName>
        <fullName evidence="1">Uncharacterized protein</fullName>
    </submittedName>
</protein>
<proteinExistence type="predicted"/>
<accession>A0ABN0AY56</accession>
<keyword evidence="2" id="KW-1185">Reference proteome</keyword>
<dbReference type="EMBL" id="ACKQ02000001">
    <property type="protein sequence ID" value="EFK38098.1"/>
    <property type="molecule type" value="Genomic_DNA"/>
</dbReference>
<gene>
    <name evidence="1" type="ORF">HMPREF0204_10044</name>
</gene>